<evidence type="ECO:0000313" key="3">
    <source>
        <dbReference type="EMBL" id="MBO0906306.1"/>
    </source>
</evidence>
<keyword evidence="4" id="KW-1185">Reference proteome</keyword>
<dbReference type="CDD" id="cd13640">
    <property type="entry name" value="PBP2_ChoX"/>
    <property type="match status" value="1"/>
</dbReference>
<dbReference type="InterPro" id="IPR017783">
    <property type="entry name" value="ABC_choline_sub-bd"/>
</dbReference>
<dbReference type="SUPFAM" id="SSF53850">
    <property type="entry name" value="Periplasmic binding protein-like II"/>
    <property type="match status" value="1"/>
</dbReference>
<feature type="domain" description="ABC-type glycine betaine transport system substrate-binding" evidence="2">
    <location>
        <begin position="29"/>
        <end position="280"/>
    </location>
</feature>
<evidence type="ECO:0000313" key="4">
    <source>
        <dbReference type="Proteomes" id="UP000664288"/>
    </source>
</evidence>
<proteinExistence type="predicted"/>
<keyword evidence="1" id="KW-0732">Signal</keyword>
<protein>
    <submittedName>
        <fullName evidence="3">Choline ABC transporter substrate-binding protein</fullName>
    </submittedName>
</protein>
<dbReference type="InterPro" id="IPR007210">
    <property type="entry name" value="ABC_Gly_betaine_transp_sub-bd"/>
</dbReference>
<gene>
    <name evidence="3" type="primary">choX</name>
    <name evidence="3" type="ORF">J1C47_21870</name>
</gene>
<evidence type="ECO:0000256" key="1">
    <source>
        <dbReference type="SAM" id="SignalP"/>
    </source>
</evidence>
<dbReference type="RefSeq" id="WP_207352938.1">
    <property type="nucleotide sequence ID" value="NZ_JAFMPY010000037.1"/>
</dbReference>
<dbReference type="Proteomes" id="UP000664288">
    <property type="component" value="Unassembled WGS sequence"/>
</dbReference>
<accession>A0ABS3J9F3</accession>
<dbReference type="EMBL" id="JAFMPY010000037">
    <property type="protein sequence ID" value="MBO0906306.1"/>
    <property type="molecule type" value="Genomic_DNA"/>
</dbReference>
<dbReference type="Gene3D" id="3.40.190.10">
    <property type="entry name" value="Periplasmic binding protein-like II"/>
    <property type="match status" value="1"/>
</dbReference>
<organism evidence="3 4">
    <name type="scientific">Jiella sonneratiae</name>
    <dbReference type="NCBI Taxonomy" id="2816856"/>
    <lineage>
        <taxon>Bacteria</taxon>
        <taxon>Pseudomonadati</taxon>
        <taxon>Pseudomonadota</taxon>
        <taxon>Alphaproteobacteria</taxon>
        <taxon>Hyphomicrobiales</taxon>
        <taxon>Aurantimonadaceae</taxon>
        <taxon>Jiella</taxon>
    </lineage>
</organism>
<dbReference type="NCBIfam" id="TIGR03414">
    <property type="entry name" value="ABC_choline_bnd"/>
    <property type="match status" value="1"/>
</dbReference>
<reference evidence="3 4" key="1">
    <citation type="submission" date="2021-03" db="EMBL/GenBank/DDBJ databases">
        <title>Whole genome sequence of Jiella sp. MQZ13P-4.</title>
        <authorList>
            <person name="Tuo L."/>
        </authorList>
    </citation>
    <scope>NUCLEOTIDE SEQUENCE [LARGE SCALE GENOMIC DNA]</scope>
    <source>
        <strain evidence="3 4">MQZ13P-4</strain>
    </source>
</reference>
<feature type="chain" id="PRO_5045363335" evidence="1">
    <location>
        <begin position="22"/>
        <end position="312"/>
    </location>
</feature>
<name>A0ABS3J9F3_9HYPH</name>
<dbReference type="Gene3D" id="3.40.190.100">
    <property type="entry name" value="Glycine betaine-binding periplasmic protein, domain 2"/>
    <property type="match status" value="1"/>
</dbReference>
<evidence type="ECO:0000259" key="2">
    <source>
        <dbReference type="Pfam" id="PF04069"/>
    </source>
</evidence>
<sequence length="312" mass="33914">MIKLLQTTAALSLLLAGTALAKEPDACRTVRYSDPGWTDISSTNALLKTVLGPLGYTAEIKTLSVPITYRGLANGELDIFLGNWMPTQTKIVDPMVDKGELDVLKVNLSGNRFTLAVPDYVAEKGVTSFDDLAKNADKFDHKIYGIEAGASVNQNMLRMIKDDAFGLGDWKLIESSEQGMLAQVGRAERSDKWVVFPAWEPHPMNTEYKLTYLTGGDKYFGPNMGSAEVRTVARPGFAKECPNLTALLKNMTFSVDLENAMMAQILSDGISADEAAKEAIGKHPELLDEWLKGVETLDGAPGLPAVKEKLGV</sequence>
<dbReference type="Pfam" id="PF04069">
    <property type="entry name" value="OpuAC"/>
    <property type="match status" value="1"/>
</dbReference>
<feature type="signal peptide" evidence="1">
    <location>
        <begin position="1"/>
        <end position="21"/>
    </location>
</feature>
<comment type="caution">
    <text evidence="3">The sequence shown here is derived from an EMBL/GenBank/DDBJ whole genome shotgun (WGS) entry which is preliminary data.</text>
</comment>